<feature type="transmembrane region" description="Helical" evidence="1">
    <location>
        <begin position="78"/>
        <end position="96"/>
    </location>
</feature>
<keyword evidence="5" id="KW-1185">Reference proteome</keyword>
<dbReference type="EMBL" id="LDQA01000022">
    <property type="protein sequence ID" value="KTR05814.1"/>
    <property type="molecule type" value="Genomic_DNA"/>
</dbReference>
<comment type="caution">
    <text evidence="3">The sequence shown here is derived from an EMBL/GenBank/DDBJ whole genome shotgun (WGS) entry which is preliminary data.</text>
</comment>
<sequence>MIALSQRWRFGHVHAFAALVRAASVAGTGRSGQHVFKGSTPAIRSFSIMDSLKAQNDPLLRVWRIIVGGNEATGMIRLMGFLAAFVLIGGLIFALATR</sequence>
<name>A0A175RS23_9HYPH</name>
<dbReference type="PATRIC" id="fig|401562.3.peg.2526"/>
<keyword evidence="1" id="KW-0812">Transmembrane</keyword>
<accession>A0A175RS23</accession>
<dbReference type="Proteomes" id="UP000078529">
    <property type="component" value="Unassembled WGS sequence"/>
</dbReference>
<proteinExistence type="predicted"/>
<dbReference type="STRING" id="401562.NS365_10585"/>
<dbReference type="AlphaFoldDB" id="A0A175RS23"/>
<evidence type="ECO:0000313" key="5">
    <source>
        <dbReference type="Proteomes" id="UP000078529"/>
    </source>
</evidence>
<dbReference type="EMBL" id="LDPZ01000003">
    <property type="protein sequence ID" value="KTQ98443.1"/>
    <property type="molecule type" value="Genomic_DNA"/>
</dbReference>
<evidence type="ECO:0000313" key="2">
    <source>
        <dbReference type="EMBL" id="KTQ98443.1"/>
    </source>
</evidence>
<evidence type="ECO:0000313" key="3">
    <source>
        <dbReference type="EMBL" id="KTR05814.1"/>
    </source>
</evidence>
<evidence type="ECO:0000313" key="4">
    <source>
        <dbReference type="Proteomes" id="UP000078272"/>
    </source>
</evidence>
<dbReference type="Proteomes" id="UP000078272">
    <property type="component" value="Unassembled WGS sequence"/>
</dbReference>
<keyword evidence="1" id="KW-1133">Transmembrane helix</keyword>
<reference evidence="4 5" key="1">
    <citation type="journal article" date="2016" name="Front. Microbiol.">
        <title>Genomic Resource of Rice Seed Associated Bacteria.</title>
        <authorList>
            <person name="Midha S."/>
            <person name="Bansal K."/>
            <person name="Sharma S."/>
            <person name="Kumar N."/>
            <person name="Patil P.P."/>
            <person name="Chaudhry V."/>
            <person name="Patil P.B."/>
        </authorList>
    </citation>
    <scope>NUCLEOTIDE SEQUENCE [LARGE SCALE GENOMIC DNA]</scope>
    <source>
        <strain evidence="2 4">NS226</strain>
        <strain evidence="3 5">NS365</strain>
    </source>
</reference>
<evidence type="ECO:0000256" key="1">
    <source>
        <dbReference type="SAM" id="Phobius"/>
    </source>
</evidence>
<gene>
    <name evidence="2" type="ORF">NS226_00885</name>
    <name evidence="3" type="ORF">NS365_10585</name>
</gene>
<protein>
    <submittedName>
        <fullName evidence="3">Uncharacterized protein</fullName>
    </submittedName>
</protein>
<organism evidence="3 5">
    <name type="scientific">Aureimonas ureilytica</name>
    <dbReference type="NCBI Taxonomy" id="401562"/>
    <lineage>
        <taxon>Bacteria</taxon>
        <taxon>Pseudomonadati</taxon>
        <taxon>Pseudomonadota</taxon>
        <taxon>Alphaproteobacteria</taxon>
        <taxon>Hyphomicrobiales</taxon>
        <taxon>Aurantimonadaceae</taxon>
        <taxon>Aureimonas</taxon>
    </lineage>
</organism>
<dbReference type="OrthoDB" id="7908886at2"/>
<dbReference type="RefSeq" id="WP_058600242.1">
    <property type="nucleotide sequence ID" value="NZ_LDPZ01000003.1"/>
</dbReference>
<keyword evidence="1" id="KW-0472">Membrane</keyword>